<dbReference type="InterPro" id="IPR027417">
    <property type="entry name" value="P-loop_NTPase"/>
</dbReference>
<evidence type="ECO:0000313" key="11">
    <source>
        <dbReference type="EMBL" id="KAG0646575.1"/>
    </source>
</evidence>
<dbReference type="EC" id="2.7.4.9" evidence="3"/>
<dbReference type="GO" id="GO:0006235">
    <property type="term" value="P:dTTP biosynthetic process"/>
    <property type="evidence" value="ECO:0007669"/>
    <property type="project" value="TreeGrafter"/>
</dbReference>
<keyword evidence="12" id="KW-1185">Reference proteome</keyword>
<evidence type="ECO:0000256" key="3">
    <source>
        <dbReference type="ARBA" id="ARBA00012980"/>
    </source>
</evidence>
<sequence>MSASEEYPWKGPATTGTRGAFIVVEGLDRAGKTTQVKKLCETLYASGRNVKTLRFPDRTSPIGKMIDSYLQSKTEMDDHAIHLLFSANRWEKAKHIRGTIAQGYTIVCDRYYYSGMVYSAAKNNPALDLQWARQCDVGLPRPDKVIFLDLEPEQAEKRGGFGDEKYEKKEMQKEVRWEFMRLRFTPGESSDMIVVNAGPAIEEVAEKIWQDIHPTLTMIQEGMLNELGTVKAWRDDDVEWLGAKVLGGARS</sequence>
<dbReference type="PANTHER" id="PTHR10344:SF1">
    <property type="entry name" value="THYMIDYLATE KINASE"/>
    <property type="match status" value="1"/>
</dbReference>
<keyword evidence="7" id="KW-0547">Nucleotide-binding</keyword>
<dbReference type="AlphaFoldDB" id="A0A9P7AUJ5"/>
<dbReference type="InterPro" id="IPR018095">
    <property type="entry name" value="Thymidylate_kin_CS"/>
</dbReference>
<keyword evidence="9" id="KW-0067">ATP-binding</keyword>
<dbReference type="CDD" id="cd01672">
    <property type="entry name" value="TMPK"/>
    <property type="match status" value="1"/>
</dbReference>
<evidence type="ECO:0000256" key="2">
    <source>
        <dbReference type="ARBA" id="ARBA00009776"/>
    </source>
</evidence>
<dbReference type="InterPro" id="IPR039430">
    <property type="entry name" value="Thymidylate_kin-like_dom"/>
</dbReference>
<dbReference type="GO" id="GO:0004550">
    <property type="term" value="F:nucleoside diphosphate kinase activity"/>
    <property type="evidence" value="ECO:0007669"/>
    <property type="project" value="TreeGrafter"/>
</dbReference>
<evidence type="ECO:0000256" key="1">
    <source>
        <dbReference type="ARBA" id="ARBA00004992"/>
    </source>
</evidence>
<keyword evidence="5" id="KW-0808">Transferase</keyword>
<keyword evidence="8 11" id="KW-0418">Kinase</keyword>
<gene>
    <name evidence="11" type="ORF">D0Z07_7633</name>
</gene>
<dbReference type="InterPro" id="IPR018094">
    <property type="entry name" value="Thymidylate_kinase"/>
</dbReference>
<dbReference type="HAMAP" id="MF_00165">
    <property type="entry name" value="Thymidylate_kinase"/>
    <property type="match status" value="1"/>
</dbReference>
<dbReference type="FunFam" id="3.40.50.300:FF:000679">
    <property type="entry name" value="Thymidylate kinase"/>
    <property type="match status" value="1"/>
</dbReference>
<keyword evidence="6" id="KW-0545">Nucleotide biosynthesis</keyword>
<evidence type="ECO:0000256" key="4">
    <source>
        <dbReference type="ARBA" id="ARBA00017144"/>
    </source>
</evidence>
<evidence type="ECO:0000313" key="12">
    <source>
        <dbReference type="Proteomes" id="UP000785200"/>
    </source>
</evidence>
<accession>A0A9P7AUJ5</accession>
<dbReference type="NCBIfam" id="TIGR00041">
    <property type="entry name" value="DTMP_kinase"/>
    <property type="match status" value="1"/>
</dbReference>
<comment type="caution">
    <text evidence="11">The sequence shown here is derived from an EMBL/GenBank/DDBJ whole genome shotgun (WGS) entry which is preliminary data.</text>
</comment>
<comment type="similarity">
    <text evidence="2">Belongs to the thymidylate kinase family.</text>
</comment>
<dbReference type="GO" id="GO:0006227">
    <property type="term" value="P:dUDP biosynthetic process"/>
    <property type="evidence" value="ECO:0007669"/>
    <property type="project" value="TreeGrafter"/>
</dbReference>
<dbReference type="PANTHER" id="PTHR10344">
    <property type="entry name" value="THYMIDYLATE KINASE"/>
    <property type="match status" value="1"/>
</dbReference>
<evidence type="ECO:0000259" key="10">
    <source>
        <dbReference type="Pfam" id="PF02223"/>
    </source>
</evidence>
<comment type="pathway">
    <text evidence="1">Pyrimidine metabolism; dTTP biosynthesis.</text>
</comment>
<dbReference type="GO" id="GO:0005634">
    <property type="term" value="C:nucleus"/>
    <property type="evidence" value="ECO:0007669"/>
    <property type="project" value="TreeGrafter"/>
</dbReference>
<name>A0A9P7AUJ5_9HELO</name>
<dbReference type="OrthoDB" id="425602at2759"/>
<dbReference type="Gene3D" id="3.40.50.300">
    <property type="entry name" value="P-loop containing nucleotide triphosphate hydrolases"/>
    <property type="match status" value="1"/>
</dbReference>
<dbReference type="GO" id="GO:0005829">
    <property type="term" value="C:cytosol"/>
    <property type="evidence" value="ECO:0007669"/>
    <property type="project" value="TreeGrafter"/>
</dbReference>
<dbReference type="Pfam" id="PF02223">
    <property type="entry name" value="Thymidylate_kin"/>
    <property type="match status" value="1"/>
</dbReference>
<dbReference type="EMBL" id="VNKQ01000015">
    <property type="protein sequence ID" value="KAG0646575.1"/>
    <property type="molecule type" value="Genomic_DNA"/>
</dbReference>
<dbReference type="PROSITE" id="PS01331">
    <property type="entry name" value="THYMIDYLATE_KINASE"/>
    <property type="match status" value="1"/>
</dbReference>
<dbReference type="Proteomes" id="UP000785200">
    <property type="component" value="Unassembled WGS sequence"/>
</dbReference>
<dbReference type="GO" id="GO:0006233">
    <property type="term" value="P:dTDP biosynthetic process"/>
    <property type="evidence" value="ECO:0007669"/>
    <property type="project" value="InterPro"/>
</dbReference>
<proteinExistence type="inferred from homology"/>
<dbReference type="SUPFAM" id="SSF52540">
    <property type="entry name" value="P-loop containing nucleoside triphosphate hydrolases"/>
    <property type="match status" value="1"/>
</dbReference>
<feature type="domain" description="Thymidylate kinase-like" evidence="10">
    <location>
        <begin position="24"/>
        <end position="208"/>
    </location>
</feature>
<evidence type="ECO:0000256" key="6">
    <source>
        <dbReference type="ARBA" id="ARBA00022727"/>
    </source>
</evidence>
<evidence type="ECO:0000256" key="9">
    <source>
        <dbReference type="ARBA" id="ARBA00022840"/>
    </source>
</evidence>
<evidence type="ECO:0000256" key="8">
    <source>
        <dbReference type="ARBA" id="ARBA00022777"/>
    </source>
</evidence>
<organism evidence="11 12">
    <name type="scientific">Hyphodiscus hymeniophilus</name>
    <dbReference type="NCBI Taxonomy" id="353542"/>
    <lineage>
        <taxon>Eukaryota</taxon>
        <taxon>Fungi</taxon>
        <taxon>Dikarya</taxon>
        <taxon>Ascomycota</taxon>
        <taxon>Pezizomycotina</taxon>
        <taxon>Leotiomycetes</taxon>
        <taxon>Helotiales</taxon>
        <taxon>Hyphodiscaceae</taxon>
        <taxon>Hyphodiscus</taxon>
    </lineage>
</organism>
<reference evidence="11" key="1">
    <citation type="submission" date="2019-07" db="EMBL/GenBank/DDBJ databases">
        <title>Hyphodiscus hymeniophilus genome sequencing and assembly.</title>
        <authorList>
            <person name="Kramer G."/>
            <person name="Nodwell J."/>
        </authorList>
    </citation>
    <scope>NUCLEOTIDE SEQUENCE</scope>
    <source>
        <strain evidence="11">ATCC 34498</strain>
    </source>
</reference>
<evidence type="ECO:0000256" key="5">
    <source>
        <dbReference type="ARBA" id="ARBA00022679"/>
    </source>
</evidence>
<dbReference type="GO" id="GO:0005524">
    <property type="term" value="F:ATP binding"/>
    <property type="evidence" value="ECO:0007669"/>
    <property type="project" value="UniProtKB-KW"/>
</dbReference>
<evidence type="ECO:0000256" key="7">
    <source>
        <dbReference type="ARBA" id="ARBA00022741"/>
    </source>
</evidence>
<protein>
    <recommendedName>
        <fullName evidence="4">Thymidylate kinase</fullName>
        <ecNumber evidence="3">2.7.4.9</ecNumber>
    </recommendedName>
</protein>
<dbReference type="GO" id="GO:0004798">
    <property type="term" value="F:dTMP kinase activity"/>
    <property type="evidence" value="ECO:0007669"/>
    <property type="project" value="UniProtKB-EC"/>
</dbReference>